<protein>
    <submittedName>
        <fullName evidence="6">LysR family transcriptional regulator</fullName>
    </submittedName>
</protein>
<gene>
    <name evidence="6" type="ORF">Aca07nite_65620</name>
</gene>
<dbReference type="CDD" id="cd08414">
    <property type="entry name" value="PBP2_LTTR_aromatics_like"/>
    <property type="match status" value="1"/>
</dbReference>
<sequence length="303" mass="32392">MRPPGGPEMLIEQWLCFLVMTAELRHLRAFLAIAAEGSITRAAARLHLTQPALSRTLRQLEEHLGVGLVDRSTHHLELTPAGEAFRARAAAAVAAVDEALDPARAGTWPLRLGHAWSALGEHTTALLRAWQQTHPHIPLRLLRVDDRTAGLAQGRTDAAVLRDPGETPGIHTELLTTEERVAAVPADSDLARCPSLTLTDLAGWAIAINTVTGTTSLDLWPPDATPAITVEVANTDDWLAAISAGRTAGVTSTATAAMHPHPAVTYLPLTGARPIELHLAWREPPTHPAVPALATLLRDLLSC</sequence>
<evidence type="ECO:0000256" key="2">
    <source>
        <dbReference type="ARBA" id="ARBA00023015"/>
    </source>
</evidence>
<reference evidence="6" key="1">
    <citation type="submission" date="2021-01" db="EMBL/GenBank/DDBJ databases">
        <title>Whole genome shotgun sequence of Actinoplanes capillaceus NBRC 16408.</title>
        <authorList>
            <person name="Komaki H."/>
            <person name="Tamura T."/>
        </authorList>
    </citation>
    <scope>NUCLEOTIDE SEQUENCE [LARGE SCALE GENOMIC DNA]</scope>
    <source>
        <strain evidence="6">NBRC 16408</strain>
    </source>
</reference>
<dbReference type="Gene3D" id="3.40.190.10">
    <property type="entry name" value="Periplasmic binding protein-like II"/>
    <property type="match status" value="2"/>
</dbReference>
<name>A0ABQ3WSR7_9ACTN</name>
<keyword evidence="4" id="KW-0804">Transcription</keyword>
<dbReference type="InterPro" id="IPR036388">
    <property type="entry name" value="WH-like_DNA-bd_sf"/>
</dbReference>
<evidence type="ECO:0000256" key="3">
    <source>
        <dbReference type="ARBA" id="ARBA00023125"/>
    </source>
</evidence>
<evidence type="ECO:0000256" key="1">
    <source>
        <dbReference type="ARBA" id="ARBA00009437"/>
    </source>
</evidence>
<dbReference type="InterPro" id="IPR000847">
    <property type="entry name" value="LysR_HTH_N"/>
</dbReference>
<dbReference type="PROSITE" id="PS50931">
    <property type="entry name" value="HTH_LYSR"/>
    <property type="match status" value="1"/>
</dbReference>
<accession>A0ABQ3WSR7</accession>
<keyword evidence="2" id="KW-0805">Transcription regulation</keyword>
<organism evidence="6">
    <name type="scientific">Actinoplanes campanulatus</name>
    <dbReference type="NCBI Taxonomy" id="113559"/>
    <lineage>
        <taxon>Bacteria</taxon>
        <taxon>Bacillati</taxon>
        <taxon>Actinomycetota</taxon>
        <taxon>Actinomycetes</taxon>
        <taxon>Micromonosporales</taxon>
        <taxon>Micromonosporaceae</taxon>
        <taxon>Actinoplanes</taxon>
    </lineage>
</organism>
<dbReference type="InterPro" id="IPR036390">
    <property type="entry name" value="WH_DNA-bd_sf"/>
</dbReference>
<dbReference type="SUPFAM" id="SSF53850">
    <property type="entry name" value="Periplasmic binding protein-like II"/>
    <property type="match status" value="1"/>
</dbReference>
<dbReference type="Gene3D" id="1.10.10.10">
    <property type="entry name" value="Winged helix-like DNA-binding domain superfamily/Winged helix DNA-binding domain"/>
    <property type="match status" value="1"/>
</dbReference>
<evidence type="ECO:0000256" key="4">
    <source>
        <dbReference type="ARBA" id="ARBA00023163"/>
    </source>
</evidence>
<dbReference type="PANTHER" id="PTHR30346:SF17">
    <property type="entry name" value="LYSR FAMILY TRANSCRIPTIONAL REGULATOR"/>
    <property type="match status" value="1"/>
</dbReference>
<feature type="domain" description="HTH lysR-type" evidence="5">
    <location>
        <begin position="23"/>
        <end position="79"/>
    </location>
</feature>
<proteinExistence type="inferred from homology"/>
<evidence type="ECO:0000313" key="6">
    <source>
        <dbReference type="EMBL" id="GID49287.1"/>
    </source>
</evidence>
<dbReference type="SUPFAM" id="SSF46785">
    <property type="entry name" value="Winged helix' DNA-binding domain"/>
    <property type="match status" value="1"/>
</dbReference>
<comment type="caution">
    <text evidence="6">The sequence shown here is derived from an EMBL/GenBank/DDBJ whole genome shotgun (WGS) entry which is preliminary data.</text>
</comment>
<dbReference type="PRINTS" id="PR00039">
    <property type="entry name" value="HTHLYSR"/>
</dbReference>
<dbReference type="Pfam" id="PF00126">
    <property type="entry name" value="HTH_1"/>
    <property type="match status" value="1"/>
</dbReference>
<comment type="similarity">
    <text evidence="1">Belongs to the LysR transcriptional regulatory family.</text>
</comment>
<dbReference type="InterPro" id="IPR005119">
    <property type="entry name" value="LysR_subst-bd"/>
</dbReference>
<dbReference type="EMBL" id="BOMF01000126">
    <property type="protein sequence ID" value="GID49287.1"/>
    <property type="molecule type" value="Genomic_DNA"/>
</dbReference>
<evidence type="ECO:0000259" key="5">
    <source>
        <dbReference type="PROSITE" id="PS50931"/>
    </source>
</evidence>
<dbReference type="PANTHER" id="PTHR30346">
    <property type="entry name" value="TRANSCRIPTIONAL DUAL REGULATOR HCAR-RELATED"/>
    <property type="match status" value="1"/>
</dbReference>
<keyword evidence="3" id="KW-0238">DNA-binding</keyword>
<dbReference type="Pfam" id="PF03466">
    <property type="entry name" value="LysR_substrate"/>
    <property type="match status" value="1"/>
</dbReference>